<accession>A0A8T0W758</accession>
<evidence type="ECO:0000313" key="2">
    <source>
        <dbReference type="Proteomes" id="UP000823388"/>
    </source>
</evidence>
<evidence type="ECO:0000313" key="1">
    <source>
        <dbReference type="EMBL" id="KAG2641194.1"/>
    </source>
</evidence>
<dbReference type="EMBL" id="CM029039">
    <property type="protein sequence ID" value="KAG2641194.1"/>
    <property type="molecule type" value="Genomic_DNA"/>
</dbReference>
<organism evidence="1 2">
    <name type="scientific">Panicum virgatum</name>
    <name type="common">Blackwell switchgrass</name>
    <dbReference type="NCBI Taxonomy" id="38727"/>
    <lineage>
        <taxon>Eukaryota</taxon>
        <taxon>Viridiplantae</taxon>
        <taxon>Streptophyta</taxon>
        <taxon>Embryophyta</taxon>
        <taxon>Tracheophyta</taxon>
        <taxon>Spermatophyta</taxon>
        <taxon>Magnoliopsida</taxon>
        <taxon>Liliopsida</taxon>
        <taxon>Poales</taxon>
        <taxon>Poaceae</taxon>
        <taxon>PACMAD clade</taxon>
        <taxon>Panicoideae</taxon>
        <taxon>Panicodae</taxon>
        <taxon>Paniceae</taxon>
        <taxon>Panicinae</taxon>
        <taxon>Panicum</taxon>
        <taxon>Panicum sect. Hiantes</taxon>
    </lineage>
</organism>
<proteinExistence type="predicted"/>
<dbReference type="Proteomes" id="UP000823388">
    <property type="component" value="Chromosome 2K"/>
</dbReference>
<reference evidence="1" key="1">
    <citation type="submission" date="2020-05" db="EMBL/GenBank/DDBJ databases">
        <title>WGS assembly of Panicum virgatum.</title>
        <authorList>
            <person name="Lovell J.T."/>
            <person name="Jenkins J."/>
            <person name="Shu S."/>
            <person name="Juenger T.E."/>
            <person name="Schmutz J."/>
        </authorList>
    </citation>
    <scope>NUCLEOTIDE SEQUENCE</scope>
    <source>
        <strain evidence="1">AP13</strain>
    </source>
</reference>
<keyword evidence="2" id="KW-1185">Reference proteome</keyword>
<dbReference type="AlphaFoldDB" id="A0A8T0W758"/>
<sequence>MPRGAALANICKRPLHSFIFSDCSRYGQTTRHSAKVGFPVVAAVV</sequence>
<gene>
    <name evidence="1" type="ORF">PVAP13_2KG168700</name>
</gene>
<protein>
    <submittedName>
        <fullName evidence="1">Uncharacterized protein</fullName>
    </submittedName>
</protein>
<name>A0A8T0W758_PANVG</name>
<comment type="caution">
    <text evidence="1">The sequence shown here is derived from an EMBL/GenBank/DDBJ whole genome shotgun (WGS) entry which is preliminary data.</text>
</comment>